<name>A0A193BUR5_AMYOR</name>
<dbReference type="Gene3D" id="3.40.50.720">
    <property type="entry name" value="NAD(P)-binding Rossmann-like Domain"/>
    <property type="match status" value="1"/>
</dbReference>
<sequence>MTRVVVAGTSFGRIYLEAVVGAPDFTLAGVLARGSDHSRACAVRYDVPLFGSAEEVPDDVEIACVVVRSGALGGPGTGLAQAFLRRGVHVLQEHPVHADEIAANLRVARAGDAAYAVNTLYPNLRPVRRFLAAVGVLRSRQRLDFIDAACNSQVAYPLLDVLGRMTGGLRPWTFGDVHVARRQPFVSLHAEVGGVPVTVRVQNQVHPGDPDNHSHLFHRISVGCEGGVLTLADTHGPVLWNPRLHSPRDETGRLVMAGPGTERLDVPSTVVVGDEPPGTYHQVFADLWPDAVARSLRNLRQDATEPGRRMAEGQWALGVSRMWSDLTARIGLPELVEPPEPEPIPLADLLGSKGPA</sequence>
<evidence type="ECO:0000313" key="3">
    <source>
        <dbReference type="EMBL" id="ANN15961.1"/>
    </source>
</evidence>
<dbReference type="GO" id="GO:0000166">
    <property type="term" value="F:nucleotide binding"/>
    <property type="evidence" value="ECO:0007669"/>
    <property type="project" value="InterPro"/>
</dbReference>
<dbReference type="Pfam" id="PF01408">
    <property type="entry name" value="GFO_IDH_MocA"/>
    <property type="match status" value="1"/>
</dbReference>
<dbReference type="NCBIfam" id="TIGR01761">
    <property type="entry name" value="thiaz-red"/>
    <property type="match status" value="1"/>
</dbReference>
<dbReference type="KEGG" id="aori:SD37_10120"/>
<dbReference type="SUPFAM" id="SSF51735">
    <property type="entry name" value="NAD(P)-binding Rossmann-fold domains"/>
    <property type="match status" value="1"/>
</dbReference>
<organism evidence="3 4">
    <name type="scientific">Amycolatopsis orientalis</name>
    <name type="common">Nocardia orientalis</name>
    <dbReference type="NCBI Taxonomy" id="31958"/>
    <lineage>
        <taxon>Bacteria</taxon>
        <taxon>Bacillati</taxon>
        <taxon>Actinomycetota</taxon>
        <taxon>Actinomycetes</taxon>
        <taxon>Pseudonocardiales</taxon>
        <taxon>Pseudonocardiaceae</taxon>
        <taxon>Amycolatopsis</taxon>
    </lineage>
</organism>
<dbReference type="AlphaFoldDB" id="A0A193BUR5"/>
<dbReference type="InterPro" id="IPR000683">
    <property type="entry name" value="Gfo/Idh/MocA-like_OxRdtase_N"/>
</dbReference>
<feature type="domain" description="Thiazolinyl imine reductase-like C-terminal" evidence="2">
    <location>
        <begin position="144"/>
        <end position="240"/>
    </location>
</feature>
<dbReference type="Pfam" id="PF21390">
    <property type="entry name" value="Irp3-like_C"/>
    <property type="match status" value="1"/>
</dbReference>
<dbReference type="InterPro" id="IPR048655">
    <property type="entry name" value="Irp3-like_C"/>
</dbReference>
<reference evidence="3 4" key="1">
    <citation type="journal article" date="2015" name="Genome Announc.">
        <title>Draft Genome Sequence of Norvancomycin-Producing Strain Amycolatopsis orientalis CPCC200066.</title>
        <authorList>
            <person name="Lei X."/>
            <person name="Yuan F."/>
            <person name="Shi Y."/>
            <person name="Li X."/>
            <person name="Wang L."/>
            <person name="Hong B."/>
        </authorList>
    </citation>
    <scope>NUCLEOTIDE SEQUENCE [LARGE SCALE GENOMIC DNA]</scope>
    <source>
        <strain evidence="3 4">B-37</strain>
    </source>
</reference>
<dbReference type="InterPro" id="IPR036291">
    <property type="entry name" value="NAD(P)-bd_dom_sf"/>
</dbReference>
<dbReference type="PANTHER" id="PTHR43377:SF1">
    <property type="entry name" value="BILIVERDIN REDUCTASE A"/>
    <property type="match status" value="1"/>
</dbReference>
<feature type="domain" description="Gfo/Idh/MocA-like oxidoreductase N-terminal" evidence="1">
    <location>
        <begin position="3"/>
        <end position="118"/>
    </location>
</feature>
<dbReference type="InterPro" id="IPR010091">
    <property type="entry name" value="Thiazolinyl_imide_reductase"/>
</dbReference>
<evidence type="ECO:0000313" key="4">
    <source>
        <dbReference type="Proteomes" id="UP000093695"/>
    </source>
</evidence>
<gene>
    <name evidence="3" type="ORF">SD37_10120</name>
</gene>
<accession>A0A193BUR5</accession>
<dbReference type="Proteomes" id="UP000093695">
    <property type="component" value="Chromosome"/>
</dbReference>
<dbReference type="RefSeq" id="WP_044850972.1">
    <property type="nucleotide sequence ID" value="NZ_CP016174.1"/>
</dbReference>
<protein>
    <submittedName>
        <fullName evidence="3">Thiazolinyl imide reductase</fullName>
    </submittedName>
</protein>
<dbReference type="EMBL" id="CP016174">
    <property type="protein sequence ID" value="ANN15961.1"/>
    <property type="molecule type" value="Genomic_DNA"/>
</dbReference>
<dbReference type="STRING" id="31958.SD37_10120"/>
<dbReference type="Gene3D" id="3.30.360.10">
    <property type="entry name" value="Dihydrodipicolinate Reductase, domain 2"/>
    <property type="match status" value="1"/>
</dbReference>
<keyword evidence="4" id="KW-1185">Reference proteome</keyword>
<evidence type="ECO:0000259" key="1">
    <source>
        <dbReference type="Pfam" id="PF01408"/>
    </source>
</evidence>
<dbReference type="PANTHER" id="PTHR43377">
    <property type="entry name" value="BILIVERDIN REDUCTASE A"/>
    <property type="match status" value="1"/>
</dbReference>
<evidence type="ECO:0000259" key="2">
    <source>
        <dbReference type="Pfam" id="PF21390"/>
    </source>
</evidence>
<dbReference type="InterPro" id="IPR051450">
    <property type="entry name" value="Gfo/Idh/MocA_Oxidoreductases"/>
</dbReference>
<proteinExistence type="predicted"/>